<gene>
    <name evidence="1" type="ORF">TGARI_313410B</name>
</gene>
<dbReference type="VEuPathDB" id="ToxoDB:TGARI_313410B"/>
<organism evidence="1 2">
    <name type="scientific">Toxoplasma gondii ARI</name>
    <dbReference type="NCBI Taxonomy" id="1074872"/>
    <lineage>
        <taxon>Eukaryota</taxon>
        <taxon>Sar</taxon>
        <taxon>Alveolata</taxon>
        <taxon>Apicomplexa</taxon>
        <taxon>Conoidasida</taxon>
        <taxon>Coccidia</taxon>
        <taxon>Eucoccidiorida</taxon>
        <taxon>Eimeriorina</taxon>
        <taxon>Sarcocystidae</taxon>
        <taxon>Toxoplasma</taxon>
    </lineage>
</organism>
<evidence type="ECO:0000313" key="1">
    <source>
        <dbReference type="EMBL" id="KYF48356.1"/>
    </source>
</evidence>
<name>A0A139Y8S1_TOXGO</name>
<accession>A0A139Y8S1</accession>
<dbReference type="InterPro" id="IPR011989">
    <property type="entry name" value="ARM-like"/>
</dbReference>
<evidence type="ECO:0000313" key="2">
    <source>
        <dbReference type="Proteomes" id="UP000074247"/>
    </source>
</evidence>
<dbReference type="AlphaFoldDB" id="A0A139Y8S1"/>
<dbReference type="Proteomes" id="UP000074247">
    <property type="component" value="Unassembled WGS sequence"/>
</dbReference>
<protein>
    <submittedName>
        <fullName evidence="1">Proteasome 26S regulatory subunit</fullName>
    </submittedName>
</protein>
<dbReference type="GO" id="GO:0000502">
    <property type="term" value="C:proteasome complex"/>
    <property type="evidence" value="ECO:0007669"/>
    <property type="project" value="UniProtKB-KW"/>
</dbReference>
<feature type="non-terminal residue" evidence="1">
    <location>
        <position position="1"/>
    </location>
</feature>
<feature type="non-terminal residue" evidence="1">
    <location>
        <position position="64"/>
    </location>
</feature>
<reference evidence="1 2" key="1">
    <citation type="journal article" date="2016" name="Nat. Commun.">
        <title>Local admixture of amplified and diversified secreted pathogenesis determinants shapes mosaic Toxoplasma gondii genomes.</title>
        <authorList>
            <person name="Lorenzi H."/>
            <person name="Khan A."/>
            <person name="Behnke M.S."/>
            <person name="Namasivayam S."/>
            <person name="Swapna L.S."/>
            <person name="Hadjithomas M."/>
            <person name="Karamycheva S."/>
            <person name="Pinney D."/>
            <person name="Brunk B.P."/>
            <person name="Ajioka J.W."/>
            <person name="Ajzenberg D."/>
            <person name="Boothroyd J.C."/>
            <person name="Boyle J.P."/>
            <person name="Darde M.L."/>
            <person name="Diaz-Miranda M.A."/>
            <person name="Dubey J.P."/>
            <person name="Fritz H.M."/>
            <person name="Gennari S.M."/>
            <person name="Gregory B.D."/>
            <person name="Kim K."/>
            <person name="Saeij J.P."/>
            <person name="Su C."/>
            <person name="White M.W."/>
            <person name="Zhu X.Q."/>
            <person name="Howe D.K."/>
            <person name="Rosenthal B.M."/>
            <person name="Grigg M.E."/>
            <person name="Parkinson J."/>
            <person name="Liu L."/>
            <person name="Kissinger J.C."/>
            <person name="Roos D.S."/>
            <person name="Sibley L.D."/>
        </authorList>
    </citation>
    <scope>NUCLEOTIDE SEQUENCE [LARGE SCALE GENOMIC DNA]</scope>
    <source>
        <strain evidence="1 2">ARI</strain>
    </source>
</reference>
<comment type="caution">
    <text evidence="1">The sequence shown here is derived from an EMBL/GenBank/DDBJ whole genome shotgun (WGS) entry which is preliminary data.</text>
</comment>
<dbReference type="EMBL" id="AGQS02003552">
    <property type="protein sequence ID" value="KYF48356.1"/>
    <property type="molecule type" value="Genomic_DNA"/>
</dbReference>
<proteinExistence type="predicted"/>
<keyword evidence="1" id="KW-0647">Proteasome</keyword>
<sequence>FGVLSSNVRHECDAAFALLKDHLEDSAEGGRSAPCQKVGAVVGLGCAHAGTKRVDVMEALTVVI</sequence>
<dbReference type="Gene3D" id="1.25.10.10">
    <property type="entry name" value="Leucine-rich Repeat Variant"/>
    <property type="match status" value="1"/>
</dbReference>